<keyword evidence="4" id="KW-0175">Coiled coil</keyword>
<feature type="coiled-coil region" evidence="4">
    <location>
        <begin position="516"/>
        <end position="543"/>
    </location>
</feature>
<proteinExistence type="inferred from homology"/>
<organism evidence="5 6">
    <name type="scientific">Megaselia scalaris</name>
    <name type="common">Humpbacked fly</name>
    <name type="synonym">Phora scalaris</name>
    <dbReference type="NCBI Taxonomy" id="36166"/>
    <lineage>
        <taxon>Eukaryota</taxon>
        <taxon>Metazoa</taxon>
        <taxon>Ecdysozoa</taxon>
        <taxon>Arthropoda</taxon>
        <taxon>Hexapoda</taxon>
        <taxon>Insecta</taxon>
        <taxon>Pterygota</taxon>
        <taxon>Neoptera</taxon>
        <taxon>Endopterygota</taxon>
        <taxon>Diptera</taxon>
        <taxon>Brachycera</taxon>
        <taxon>Muscomorpha</taxon>
        <taxon>Platypezoidea</taxon>
        <taxon>Phoridae</taxon>
        <taxon>Megaseliini</taxon>
        <taxon>Megaselia</taxon>
    </lineage>
</organism>
<dbReference type="InterPro" id="IPR048256">
    <property type="entry name" value="Tektin-like"/>
</dbReference>
<dbReference type="PANTHER" id="PTHR19960:SF11">
    <property type="entry name" value="TEKTIN"/>
    <property type="match status" value="1"/>
</dbReference>
<dbReference type="GO" id="GO:0060271">
    <property type="term" value="P:cilium assembly"/>
    <property type="evidence" value="ECO:0007669"/>
    <property type="project" value="UniProtKB-UniRule"/>
</dbReference>
<evidence type="ECO:0000256" key="3">
    <source>
        <dbReference type="RuleBase" id="RU367040"/>
    </source>
</evidence>
<comment type="similarity">
    <text evidence="1 3">Belongs to the tektin family.</text>
</comment>
<dbReference type="HOGENOM" id="CLU_033588_2_0_1"/>
<dbReference type="GO" id="GO:0060294">
    <property type="term" value="P:cilium movement involved in cell motility"/>
    <property type="evidence" value="ECO:0007669"/>
    <property type="project" value="UniProtKB-UniRule"/>
</dbReference>
<dbReference type="EnsemblMetazoa" id="MESCA005266-RA">
    <property type="protein sequence ID" value="MESCA005266-PA"/>
    <property type="gene ID" value="MESCA005266"/>
</dbReference>
<reference evidence="5" key="2">
    <citation type="submission" date="2015-06" db="UniProtKB">
        <authorList>
            <consortium name="EnsemblMetazoa"/>
        </authorList>
    </citation>
    <scope>IDENTIFICATION</scope>
</reference>
<evidence type="ECO:0000256" key="4">
    <source>
        <dbReference type="SAM" id="Coils"/>
    </source>
</evidence>
<keyword evidence="2" id="KW-0963">Cytoplasm</keyword>
<dbReference type="GO" id="GO:0005634">
    <property type="term" value="C:nucleus"/>
    <property type="evidence" value="ECO:0007669"/>
    <property type="project" value="TreeGrafter"/>
</dbReference>
<dbReference type="STRING" id="36166.T1GNV5"/>
<keyword evidence="3" id="KW-0282">Flagellum</keyword>
<keyword evidence="3" id="KW-0966">Cell projection</keyword>
<dbReference type="OMA" id="CMEPISG"/>
<accession>T1GNV5</accession>
<keyword evidence="3" id="KW-0969">Cilium</keyword>
<reference evidence="6" key="1">
    <citation type="submission" date="2013-02" db="EMBL/GenBank/DDBJ databases">
        <authorList>
            <person name="Hughes D."/>
        </authorList>
    </citation>
    <scope>NUCLEOTIDE SEQUENCE</scope>
    <source>
        <strain>Durham</strain>
        <strain evidence="6">NC isolate 2 -- Noor lab</strain>
    </source>
</reference>
<evidence type="ECO:0000256" key="1">
    <source>
        <dbReference type="ARBA" id="ARBA00007209"/>
    </source>
</evidence>
<keyword evidence="6" id="KW-1185">Reference proteome</keyword>
<dbReference type="Proteomes" id="UP000015102">
    <property type="component" value="Unassembled WGS sequence"/>
</dbReference>
<evidence type="ECO:0000313" key="6">
    <source>
        <dbReference type="Proteomes" id="UP000015102"/>
    </source>
</evidence>
<dbReference type="PRINTS" id="PR00511">
    <property type="entry name" value="TEKTIN"/>
</dbReference>
<comment type="subcellular location">
    <subcellularLocation>
        <location evidence="3">Cytoplasm</location>
        <location evidence="3">Cytoskeleton</location>
        <location evidence="3">Cilium axoneme</location>
    </subcellularLocation>
</comment>
<sequence>MLCWRNEDNYLRQTYTDPYRGENRALKKLLQKSSIPISHGSSEFTMKWHTNCYLENRAFDSRLVKEDLVNWSSSEPLGQYPERKDFRNLMPSYPWSTANGDPCKQAMFGIPPRQGTSYMNPRALPWKPSNELIEVNPTLPERLAHQEFSSIGAQSESITFPNLVTGFQRNPQHAARAALYTRYTPGEWVENCLSKFSESNVNRNISERLRNEAVRVIRETDEKICQGQRDAGRRLGERLTDVTFWRNELNTEMEKFSLKYQAKKKTGKALEDLEGPLHVAQECLYNREKRKDMEKVHDNVEKSLLLEIDVIRRSQAQLRDIYEKASKQLQDSRSAQFALEEDVGLKESALGIDSVCHQLNNNSRGINYYGGIEKFDPTISTMEAWAQSSASRINKSQHERGKSVQIRSEIDTAVNATTSRVWDHWSNTNNALDRRSSELSEAKNKVQLHLHKVQNEIFDMERHIALLQKAIHDSSHPLKVAQTRLEARAHRPGVELCKDFAHMRIVQEVHEIHDGVRSLHHKLQEAESQHQQLLKTRASLEADLHKKVESLFIDREKCMGLRRSFPVDNMIKY</sequence>
<dbReference type="AlphaFoldDB" id="T1GNV5"/>
<dbReference type="EMBL" id="CAQQ02145466">
    <property type="status" value="NOT_ANNOTATED_CDS"/>
    <property type="molecule type" value="Genomic_DNA"/>
</dbReference>
<dbReference type="Pfam" id="PF03148">
    <property type="entry name" value="Tektin"/>
    <property type="match status" value="1"/>
</dbReference>
<dbReference type="GO" id="GO:0005930">
    <property type="term" value="C:axoneme"/>
    <property type="evidence" value="ECO:0007669"/>
    <property type="project" value="UniProtKB-SubCell"/>
</dbReference>
<dbReference type="InterPro" id="IPR000435">
    <property type="entry name" value="Tektins"/>
</dbReference>
<evidence type="ECO:0000313" key="5">
    <source>
        <dbReference type="EnsemblMetazoa" id="MESCA005266-PA"/>
    </source>
</evidence>
<evidence type="ECO:0000256" key="2">
    <source>
        <dbReference type="ARBA" id="ARBA00022490"/>
    </source>
</evidence>
<name>T1GNV5_MEGSC</name>
<dbReference type="PANTHER" id="PTHR19960">
    <property type="entry name" value="TEKTIN"/>
    <property type="match status" value="1"/>
</dbReference>
<dbReference type="GO" id="GO:0015630">
    <property type="term" value="C:microtubule cytoskeleton"/>
    <property type="evidence" value="ECO:0007669"/>
    <property type="project" value="UniProtKB-UniRule"/>
</dbReference>
<protein>
    <recommendedName>
        <fullName evidence="3">Tektin</fullName>
    </recommendedName>
</protein>